<comment type="caution">
    <text evidence="6">The sequence shown here is derived from an EMBL/GenBank/DDBJ whole genome shotgun (WGS) entry which is preliminary data.</text>
</comment>
<dbReference type="EMBL" id="JAXCGZ010022799">
    <property type="protein sequence ID" value="KAK7023664.1"/>
    <property type="molecule type" value="Genomic_DNA"/>
</dbReference>
<dbReference type="GO" id="GO:0042803">
    <property type="term" value="F:protein homodimerization activity"/>
    <property type="evidence" value="ECO:0007669"/>
    <property type="project" value="UniProtKB-ARBA"/>
</dbReference>
<sequence length="660" mass="72025">MTCSKILWETQTATLHGFHMDISDVGGWNLDIHHMYNFEAGLLQRGDGSTLNLKEVPRLVTSLMGTGTQRPIVCRHCSGSAVDAQLLTPTSLAAGPDGSVYVGDFNLLRRITPEGMVYTLLQLSATQVSYGYHIAVSPADGQVYISDPERYKVLRILSLTDVTEPTTNSETIAGNGERCIPGDERHCGDRGAAKKARLAHPKGLAIAADRTMYIADGTNIRMVDPQGVIHTVIGHHGHKTKWRPLPCRGGLAANQVELQWPTGLALSPLDGSLHILDDHVVLQVTGDGSVRVRAGSPLHCPRLDDSPVLGTITGLAFAPSGSLFITEEDANKRHTVMEVTPSGQLKHFAGAVPDCGCSEDDCTCPADKIPLSTTTVFGSISAITVSPDGVVHVADQNALKILSLMHYLPPDDQNGDFQVAYPRTNELYIFNRHGHHVETRDLVTGRTLYSFLYSKNTSFGRLSKVTDSSGNKVMFLRDYSSAVSQIENTLGEKFAVRINRLGLMTKFSERPGRVYDFTYDDDTGLLVAATSPSRLTYVYEYDNTGRLKTVVAPTGARVGVESWMGGEGLQRSLSVGVGGSQGEKRTHVLTLTGNSKAMFMQVILLAMSNEEYRINARDNFQNHSSYFPSLDLSLNEGLLSFISARYCSVIMPIKRDNRFC</sequence>
<evidence type="ECO:0000256" key="1">
    <source>
        <dbReference type="ARBA" id="ARBA00022536"/>
    </source>
</evidence>
<evidence type="ECO:0000259" key="5">
    <source>
        <dbReference type="Pfam" id="PF25023"/>
    </source>
</evidence>
<protein>
    <submittedName>
        <fullName evidence="6">Teneurin-2</fullName>
    </submittedName>
</protein>
<dbReference type="PANTHER" id="PTHR11219">
    <property type="entry name" value="TENEURIN AND N-ACETYLGLUCOSAMINE-1-PHOSPHODIESTER ALPHA-N-ACETYLGLUCOSAMINIDASE"/>
    <property type="match status" value="1"/>
</dbReference>
<dbReference type="Gene3D" id="2.180.10.10">
    <property type="entry name" value="RHS repeat-associated core"/>
    <property type="match status" value="1"/>
</dbReference>
<dbReference type="InterPro" id="IPR056822">
    <property type="entry name" value="TEN_NHL"/>
</dbReference>
<feature type="domain" description="Teneurin NHL" evidence="4">
    <location>
        <begin position="57"/>
        <end position="402"/>
    </location>
</feature>
<dbReference type="SUPFAM" id="SSF101898">
    <property type="entry name" value="NHL repeat"/>
    <property type="match status" value="1"/>
</dbReference>
<dbReference type="Proteomes" id="UP001381693">
    <property type="component" value="Unassembled WGS sequence"/>
</dbReference>
<dbReference type="FunFam" id="2.120.10.30:FF:000033">
    <property type="entry name" value="teneurin-a isoform X3"/>
    <property type="match status" value="1"/>
</dbReference>
<evidence type="ECO:0000259" key="4">
    <source>
        <dbReference type="Pfam" id="PF25021"/>
    </source>
</evidence>
<dbReference type="InterPro" id="IPR011042">
    <property type="entry name" value="6-blade_b-propeller_TolB-like"/>
</dbReference>
<dbReference type="GO" id="GO:0008045">
    <property type="term" value="P:motor neuron axon guidance"/>
    <property type="evidence" value="ECO:0007669"/>
    <property type="project" value="TreeGrafter"/>
</dbReference>
<evidence type="ECO:0000256" key="2">
    <source>
        <dbReference type="ARBA" id="ARBA00022737"/>
    </source>
</evidence>
<gene>
    <name evidence="6" type="primary">TENM2_4</name>
    <name evidence="6" type="ORF">SK128_023388</name>
</gene>
<dbReference type="Pfam" id="PF25023">
    <property type="entry name" value="TEN_YD-shell"/>
    <property type="match status" value="1"/>
</dbReference>
<feature type="domain" description="Teneurin-like YD-shell" evidence="5">
    <location>
        <begin position="415"/>
        <end position="600"/>
    </location>
</feature>
<dbReference type="InterPro" id="IPR056823">
    <property type="entry name" value="TEN-like_YD-shell"/>
</dbReference>
<dbReference type="InterPro" id="IPR051216">
    <property type="entry name" value="Teneurin"/>
</dbReference>
<reference evidence="6 7" key="1">
    <citation type="submission" date="2023-11" db="EMBL/GenBank/DDBJ databases">
        <title>Halocaridina rubra genome assembly.</title>
        <authorList>
            <person name="Smith C."/>
        </authorList>
    </citation>
    <scope>NUCLEOTIDE SEQUENCE [LARGE SCALE GENOMIC DNA]</scope>
    <source>
        <strain evidence="6">EP-1</strain>
        <tissue evidence="6">Whole</tissue>
    </source>
</reference>
<dbReference type="PANTHER" id="PTHR11219:SF69">
    <property type="entry name" value="TENEURIN-A"/>
    <property type="match status" value="1"/>
</dbReference>
<keyword evidence="7" id="KW-1185">Reference proteome</keyword>
<dbReference type="Pfam" id="PF25021">
    <property type="entry name" value="TEN_NHL"/>
    <property type="match status" value="1"/>
</dbReference>
<proteinExistence type="predicted"/>
<keyword evidence="1" id="KW-0245">EGF-like domain</keyword>
<evidence type="ECO:0000313" key="7">
    <source>
        <dbReference type="Proteomes" id="UP001381693"/>
    </source>
</evidence>
<name>A0AAN8WB42_HALRR</name>
<dbReference type="Gene3D" id="2.120.10.30">
    <property type="entry name" value="TolB, C-terminal domain"/>
    <property type="match status" value="2"/>
</dbReference>
<accession>A0AAN8WB42</accession>
<organism evidence="6 7">
    <name type="scientific">Halocaridina rubra</name>
    <name type="common">Hawaiian red shrimp</name>
    <dbReference type="NCBI Taxonomy" id="373956"/>
    <lineage>
        <taxon>Eukaryota</taxon>
        <taxon>Metazoa</taxon>
        <taxon>Ecdysozoa</taxon>
        <taxon>Arthropoda</taxon>
        <taxon>Crustacea</taxon>
        <taxon>Multicrustacea</taxon>
        <taxon>Malacostraca</taxon>
        <taxon>Eumalacostraca</taxon>
        <taxon>Eucarida</taxon>
        <taxon>Decapoda</taxon>
        <taxon>Pleocyemata</taxon>
        <taxon>Caridea</taxon>
        <taxon>Atyoidea</taxon>
        <taxon>Atyidae</taxon>
        <taxon>Halocaridina</taxon>
    </lineage>
</organism>
<dbReference type="AlphaFoldDB" id="A0AAN8WB42"/>
<evidence type="ECO:0000313" key="6">
    <source>
        <dbReference type="EMBL" id="KAK7023664.1"/>
    </source>
</evidence>
<keyword evidence="3" id="KW-1015">Disulfide bond</keyword>
<keyword evidence="2" id="KW-0677">Repeat</keyword>
<evidence type="ECO:0000256" key="3">
    <source>
        <dbReference type="ARBA" id="ARBA00023157"/>
    </source>
</evidence>